<dbReference type="InterPro" id="IPR008145">
    <property type="entry name" value="GK/Ca_channel_bsu"/>
</dbReference>
<evidence type="ECO:0000256" key="7">
    <source>
        <dbReference type="SAM" id="MobiDB-lite"/>
    </source>
</evidence>
<comment type="similarity">
    <text evidence="6">Belongs to the ribose 1,5-bisphosphokinase family.</text>
</comment>
<dbReference type="InterPro" id="IPR027417">
    <property type="entry name" value="P-loop_NTPase"/>
</dbReference>
<dbReference type="NCBIfam" id="NF007485">
    <property type="entry name" value="PRK10078.1"/>
    <property type="match status" value="1"/>
</dbReference>
<dbReference type="Gene3D" id="3.40.50.300">
    <property type="entry name" value="P-loop containing nucleotide triphosphate hydrolases"/>
    <property type="match status" value="1"/>
</dbReference>
<feature type="compositionally biased region" description="Basic and acidic residues" evidence="7">
    <location>
        <begin position="140"/>
        <end position="149"/>
    </location>
</feature>
<dbReference type="HAMAP" id="MF_00836">
    <property type="entry name" value="PhnN"/>
    <property type="match status" value="1"/>
</dbReference>
<evidence type="ECO:0000313" key="9">
    <source>
        <dbReference type="EMBL" id="ALN19864.1"/>
    </source>
</evidence>
<evidence type="ECO:0000313" key="10">
    <source>
        <dbReference type="Proteomes" id="UP000028530"/>
    </source>
</evidence>
<dbReference type="EC" id="2.7.4.23" evidence="6"/>
<comment type="function">
    <text evidence="6">Catalyzes the phosphorylation of ribose 1,5-bisphosphate to 5-phospho-D-ribosyl alpha-1-diphosphate (PRPP).</text>
</comment>
<evidence type="ECO:0000256" key="3">
    <source>
        <dbReference type="ARBA" id="ARBA00022679"/>
    </source>
</evidence>
<evidence type="ECO:0000256" key="4">
    <source>
        <dbReference type="ARBA" id="ARBA00022741"/>
    </source>
</evidence>
<dbReference type="PANTHER" id="PTHR23117">
    <property type="entry name" value="GUANYLATE KINASE-RELATED"/>
    <property type="match status" value="1"/>
</dbReference>
<keyword evidence="5 6" id="KW-0067">ATP-binding</keyword>
<dbReference type="InterPro" id="IPR012699">
    <property type="entry name" value="PhnN"/>
</dbReference>
<dbReference type="RefSeq" id="WP_017362495.1">
    <property type="nucleotide sequence ID" value="NZ_CP013124.1"/>
</dbReference>
<name>A0ABM5VY82_ECTME</name>
<dbReference type="NCBIfam" id="TIGR02322">
    <property type="entry name" value="phosphon_PhnN"/>
    <property type="match status" value="1"/>
</dbReference>
<evidence type="ECO:0000259" key="8">
    <source>
        <dbReference type="SMART" id="SM00072"/>
    </source>
</evidence>
<keyword evidence="4 6" id="KW-0547">Nucleotide-binding</keyword>
<reference evidence="9 10" key="1">
    <citation type="submission" date="2015-11" db="EMBL/GenBank/DDBJ databases">
        <authorList>
            <person name="Chong T.M."/>
            <person name="Chan K.G."/>
            <person name="Dessaux Y."/>
        </authorList>
    </citation>
    <scope>NUCLEOTIDE SEQUENCE [LARGE SCALE GENOMIC DNA]</scope>
    <source>
        <strain evidence="9 10">S5.2</strain>
    </source>
</reference>
<evidence type="ECO:0000256" key="1">
    <source>
        <dbReference type="ARBA" id="ARBA00000373"/>
    </source>
</evidence>
<dbReference type="EMBL" id="CP013124">
    <property type="protein sequence ID" value="ALN19864.1"/>
    <property type="molecule type" value="Genomic_DNA"/>
</dbReference>
<comment type="catalytic activity">
    <reaction evidence="1 6">
        <text>alpha-D-ribose 1,5-bisphosphate + ATP = 5-phospho-alpha-D-ribose 1-diphosphate + ADP</text>
        <dbReference type="Rhea" id="RHEA:20109"/>
        <dbReference type="ChEBI" id="CHEBI:30616"/>
        <dbReference type="ChEBI" id="CHEBI:58017"/>
        <dbReference type="ChEBI" id="CHEBI:68688"/>
        <dbReference type="ChEBI" id="CHEBI:456216"/>
        <dbReference type="EC" id="2.7.4.23"/>
    </reaction>
</comment>
<sequence length="202" mass="22030">MQGRLIYLMGPSGSGKDSLLQAARAPLEAHGCRFARRVITRSAESVGEDALGVTPAEFERLEDEGAFALSWRANGLAYGIPREIDDWLSAGQDVLINGSRGHLDTARQRYPDLLAILLQVDEAVLRQRLLARGRETPEQIEQRLSRSRELQVGTASSPLPLAGEGPGERAGQVDTITLDNSGPLPHTVNRLLQLLDETRQCA</sequence>
<dbReference type="PANTHER" id="PTHR23117:SF8">
    <property type="entry name" value="RIBOSE 1,5-BISPHOSPHATE PHOSPHOKINASE PHNN"/>
    <property type="match status" value="1"/>
</dbReference>
<dbReference type="GeneID" id="57607169"/>
<dbReference type="SMART" id="SM00072">
    <property type="entry name" value="GuKc"/>
    <property type="match status" value="1"/>
</dbReference>
<evidence type="ECO:0000256" key="6">
    <source>
        <dbReference type="HAMAP-Rule" id="MF_00836"/>
    </source>
</evidence>
<accession>A0ABM5VY82</accession>
<feature type="region of interest" description="Disordered" evidence="7">
    <location>
        <begin position="140"/>
        <end position="182"/>
    </location>
</feature>
<feature type="binding site" evidence="6">
    <location>
        <begin position="10"/>
        <end position="17"/>
    </location>
    <ligand>
        <name>ATP</name>
        <dbReference type="ChEBI" id="CHEBI:30616"/>
    </ligand>
</feature>
<comment type="pathway">
    <text evidence="2 6">Metabolic intermediate biosynthesis; 5-phospho-alpha-D-ribose 1-diphosphate biosynthesis; 5-phospho-alpha-D-ribose 1-diphosphate from D-ribose 5-phosphate (route II): step 3/3.</text>
</comment>
<evidence type="ECO:0000256" key="5">
    <source>
        <dbReference type="ARBA" id="ARBA00022840"/>
    </source>
</evidence>
<organism evidence="9 10">
    <name type="scientific">Ectopseudomonas mendocina S5.2</name>
    <dbReference type="NCBI Taxonomy" id="1225174"/>
    <lineage>
        <taxon>Bacteria</taxon>
        <taxon>Pseudomonadati</taxon>
        <taxon>Pseudomonadota</taxon>
        <taxon>Gammaproteobacteria</taxon>
        <taxon>Pseudomonadales</taxon>
        <taxon>Pseudomonadaceae</taxon>
        <taxon>Ectopseudomonas</taxon>
    </lineage>
</organism>
<evidence type="ECO:0000256" key="2">
    <source>
        <dbReference type="ARBA" id="ARBA00005069"/>
    </source>
</evidence>
<feature type="domain" description="Guanylate kinase/L-type calcium channel beta subunit" evidence="8">
    <location>
        <begin position="2"/>
        <end position="181"/>
    </location>
</feature>
<keyword evidence="3 6" id="KW-0808">Transferase</keyword>
<proteinExistence type="inferred from homology"/>
<protein>
    <recommendedName>
        <fullName evidence="6">Ribose 1,5-bisphosphate phosphokinase PhnN</fullName>
        <ecNumber evidence="6">2.7.4.23</ecNumber>
    </recommendedName>
    <alternativeName>
        <fullName evidence="6">Ribose 1,5-bisphosphokinase</fullName>
    </alternativeName>
</protein>
<keyword evidence="10" id="KW-1185">Reference proteome</keyword>
<dbReference type="SUPFAM" id="SSF52540">
    <property type="entry name" value="P-loop containing nucleoside triphosphate hydrolases"/>
    <property type="match status" value="1"/>
</dbReference>
<dbReference type="Proteomes" id="UP000028530">
    <property type="component" value="Chromosome"/>
</dbReference>
<gene>
    <name evidence="6" type="primary">phnN</name>
    <name evidence="9" type="ORF">DW68_014895</name>
</gene>